<protein>
    <submittedName>
        <fullName evidence="1">Uncharacterized protein</fullName>
    </submittedName>
</protein>
<keyword evidence="2" id="KW-1185">Reference proteome</keyword>
<dbReference type="AlphaFoldDB" id="A0A449BCI4"/>
<evidence type="ECO:0000313" key="1">
    <source>
        <dbReference type="EMBL" id="VEU80146.1"/>
    </source>
</evidence>
<sequence>MTNNIKKEDIVMKIKFLKKFLLVFFFLVCLTATRVFDVVHAAEITDGVTGAQLKTA</sequence>
<proteinExistence type="predicted"/>
<reference evidence="1 2" key="1">
    <citation type="submission" date="2019-01" db="EMBL/GenBank/DDBJ databases">
        <authorList>
            <consortium name="Pathogen Informatics"/>
        </authorList>
    </citation>
    <scope>NUCLEOTIDE SEQUENCE [LARGE SCALE GENOMIC DNA]</scope>
    <source>
        <strain evidence="1 2">NCTC10138</strain>
    </source>
</reference>
<dbReference type="Proteomes" id="UP000289841">
    <property type="component" value="Chromosome"/>
</dbReference>
<dbReference type="KEGG" id="aaxa:NCTC10138_00503"/>
<accession>A0A449BCI4</accession>
<dbReference type="EMBL" id="LR215048">
    <property type="protein sequence ID" value="VEU80146.1"/>
    <property type="molecule type" value="Genomic_DNA"/>
</dbReference>
<evidence type="ECO:0000313" key="2">
    <source>
        <dbReference type="Proteomes" id="UP000289841"/>
    </source>
</evidence>
<organism evidence="1 2">
    <name type="scientific">Haploplasma axanthum</name>
    <name type="common">Acholeplasma axanthum</name>
    <dbReference type="NCBI Taxonomy" id="29552"/>
    <lineage>
        <taxon>Bacteria</taxon>
        <taxon>Bacillati</taxon>
        <taxon>Mycoplasmatota</taxon>
        <taxon>Mollicutes</taxon>
        <taxon>Acholeplasmatales</taxon>
        <taxon>Acholeplasmataceae</taxon>
        <taxon>Haploplasma</taxon>
    </lineage>
</organism>
<name>A0A449BCI4_HAPAX</name>
<gene>
    <name evidence="1" type="ORF">NCTC10138_00503</name>
</gene>